<evidence type="ECO:0000259" key="10">
    <source>
        <dbReference type="Pfam" id="PF05649"/>
    </source>
</evidence>
<comment type="subcellular location">
    <subcellularLocation>
        <location evidence="2">Cell membrane</location>
        <topology evidence="2">Single-pass type II membrane protein</topology>
    </subcellularLocation>
</comment>
<dbReference type="InterPro" id="IPR024079">
    <property type="entry name" value="MetalloPept_cat_dom_sf"/>
</dbReference>
<keyword evidence="7" id="KW-0862">Zinc</keyword>
<dbReference type="InterPro" id="IPR018497">
    <property type="entry name" value="Peptidase_M13_C"/>
</dbReference>
<evidence type="ECO:0000256" key="2">
    <source>
        <dbReference type="ARBA" id="ARBA00004401"/>
    </source>
</evidence>
<dbReference type="PANTHER" id="PTHR11733:SF133">
    <property type="entry name" value="PHOSPHATE-REGULATING NEUTRAL ENDOPEPTIDASE PHEX"/>
    <property type="match status" value="1"/>
</dbReference>
<dbReference type="PRINTS" id="PR00786">
    <property type="entry name" value="NEPRILYSIN"/>
</dbReference>
<name>A0ABQ9G5I1_9NEOP</name>
<sequence>MQALEMVEHIRNAFTDHVWELPWMDDKTKRTAVEKAHAMRTFIGYPDWLIITAELEQYYRQASPRGNVFSHHVVCWWVMPASTVNAFYSPLMNSMTFPAGILQPPFYNLGLISLNYGAIGSIMGHELTHGFDDQGRRFDKHGNMRQWWTGNTLQEYKNRVRCFVEQYSRYKIPELGDKLFVSIHFLHIHIQYRNVGTNAC</sequence>
<comment type="cofactor">
    <cofactor evidence="1">
        <name>Zn(2+)</name>
        <dbReference type="ChEBI" id="CHEBI:29105"/>
    </cofactor>
</comment>
<evidence type="ECO:0000313" key="11">
    <source>
        <dbReference type="EMBL" id="KAJ8866697.1"/>
    </source>
</evidence>
<evidence type="ECO:0000256" key="8">
    <source>
        <dbReference type="ARBA" id="ARBA00023049"/>
    </source>
</evidence>
<evidence type="ECO:0000256" key="3">
    <source>
        <dbReference type="ARBA" id="ARBA00007357"/>
    </source>
</evidence>
<evidence type="ECO:0000259" key="9">
    <source>
        <dbReference type="Pfam" id="PF01431"/>
    </source>
</evidence>
<evidence type="ECO:0000256" key="1">
    <source>
        <dbReference type="ARBA" id="ARBA00001947"/>
    </source>
</evidence>
<evidence type="ECO:0000313" key="12">
    <source>
        <dbReference type="Proteomes" id="UP001159363"/>
    </source>
</evidence>
<dbReference type="EMBL" id="JARBHB010000016">
    <property type="protein sequence ID" value="KAJ8866697.1"/>
    <property type="molecule type" value="Genomic_DNA"/>
</dbReference>
<feature type="domain" description="Peptidase M13 C-terminal" evidence="9">
    <location>
        <begin position="85"/>
        <end position="177"/>
    </location>
</feature>
<dbReference type="Pfam" id="PF05649">
    <property type="entry name" value="Peptidase_M13_N"/>
    <property type="match status" value="1"/>
</dbReference>
<feature type="domain" description="Peptidase M13 N-terminal" evidence="10">
    <location>
        <begin position="2"/>
        <end position="46"/>
    </location>
</feature>
<keyword evidence="4" id="KW-0645">Protease</keyword>
<dbReference type="InterPro" id="IPR000718">
    <property type="entry name" value="Peptidase_M13"/>
</dbReference>
<keyword evidence="8" id="KW-0482">Metalloprotease</keyword>
<proteinExistence type="inferred from homology"/>
<comment type="similarity">
    <text evidence="3">Belongs to the peptidase M13 family.</text>
</comment>
<dbReference type="Gene3D" id="1.10.1380.10">
    <property type="entry name" value="Neutral endopeptidase , domain2"/>
    <property type="match status" value="1"/>
</dbReference>
<gene>
    <name evidence="11" type="ORF">PR048_032558</name>
</gene>
<dbReference type="InterPro" id="IPR042089">
    <property type="entry name" value="Peptidase_M13_dom_2"/>
</dbReference>
<keyword evidence="6" id="KW-0378">Hydrolase</keyword>
<evidence type="ECO:0000256" key="4">
    <source>
        <dbReference type="ARBA" id="ARBA00022670"/>
    </source>
</evidence>
<keyword evidence="5" id="KW-0479">Metal-binding</keyword>
<dbReference type="Proteomes" id="UP001159363">
    <property type="component" value="Chromosome 15"/>
</dbReference>
<dbReference type="InterPro" id="IPR008753">
    <property type="entry name" value="Peptidase_M13_N"/>
</dbReference>
<dbReference type="SUPFAM" id="SSF55486">
    <property type="entry name" value="Metalloproteases ('zincins'), catalytic domain"/>
    <property type="match status" value="1"/>
</dbReference>
<reference evidence="11 12" key="1">
    <citation type="submission" date="2023-02" db="EMBL/GenBank/DDBJ databases">
        <title>LHISI_Scaffold_Assembly.</title>
        <authorList>
            <person name="Stuart O.P."/>
            <person name="Cleave R."/>
            <person name="Magrath M.J.L."/>
            <person name="Mikheyev A.S."/>
        </authorList>
    </citation>
    <scope>NUCLEOTIDE SEQUENCE [LARGE SCALE GENOMIC DNA]</scope>
    <source>
        <strain evidence="11">Daus_M_001</strain>
        <tissue evidence="11">Leg muscle</tissue>
    </source>
</reference>
<dbReference type="Pfam" id="PF01431">
    <property type="entry name" value="Peptidase_M13"/>
    <property type="match status" value="1"/>
</dbReference>
<dbReference type="Gene3D" id="3.40.390.10">
    <property type="entry name" value="Collagenase (Catalytic Domain)"/>
    <property type="match status" value="2"/>
</dbReference>
<protein>
    <submittedName>
        <fullName evidence="11">Uncharacterized protein</fullName>
    </submittedName>
</protein>
<dbReference type="PANTHER" id="PTHR11733">
    <property type="entry name" value="ZINC METALLOPROTEASE FAMILY M13 NEPRILYSIN-RELATED"/>
    <property type="match status" value="1"/>
</dbReference>
<comment type="caution">
    <text evidence="11">The sequence shown here is derived from an EMBL/GenBank/DDBJ whole genome shotgun (WGS) entry which is preliminary data.</text>
</comment>
<keyword evidence="12" id="KW-1185">Reference proteome</keyword>
<evidence type="ECO:0000256" key="5">
    <source>
        <dbReference type="ARBA" id="ARBA00022723"/>
    </source>
</evidence>
<evidence type="ECO:0000256" key="6">
    <source>
        <dbReference type="ARBA" id="ARBA00022801"/>
    </source>
</evidence>
<accession>A0ABQ9G5I1</accession>
<evidence type="ECO:0000256" key="7">
    <source>
        <dbReference type="ARBA" id="ARBA00022833"/>
    </source>
</evidence>
<dbReference type="PROSITE" id="PS51885">
    <property type="entry name" value="NEPRILYSIN"/>
    <property type="match status" value="1"/>
</dbReference>
<organism evidence="11 12">
    <name type="scientific">Dryococelus australis</name>
    <dbReference type="NCBI Taxonomy" id="614101"/>
    <lineage>
        <taxon>Eukaryota</taxon>
        <taxon>Metazoa</taxon>
        <taxon>Ecdysozoa</taxon>
        <taxon>Arthropoda</taxon>
        <taxon>Hexapoda</taxon>
        <taxon>Insecta</taxon>
        <taxon>Pterygota</taxon>
        <taxon>Neoptera</taxon>
        <taxon>Polyneoptera</taxon>
        <taxon>Phasmatodea</taxon>
        <taxon>Verophasmatodea</taxon>
        <taxon>Anareolatae</taxon>
        <taxon>Phasmatidae</taxon>
        <taxon>Eurycanthinae</taxon>
        <taxon>Dryococelus</taxon>
    </lineage>
</organism>